<dbReference type="EMBL" id="MN739613">
    <property type="protein sequence ID" value="QHT15739.1"/>
    <property type="molecule type" value="Genomic_DNA"/>
</dbReference>
<evidence type="ECO:0000313" key="2">
    <source>
        <dbReference type="EMBL" id="QHT15739.1"/>
    </source>
</evidence>
<name>A0A6C0DIJ2_9ZZZZ</name>
<proteinExistence type="predicted"/>
<organism evidence="2">
    <name type="scientific">viral metagenome</name>
    <dbReference type="NCBI Taxonomy" id="1070528"/>
    <lineage>
        <taxon>unclassified sequences</taxon>
        <taxon>metagenomes</taxon>
        <taxon>organismal metagenomes</taxon>
    </lineage>
</organism>
<reference evidence="2" key="1">
    <citation type="journal article" date="2020" name="Nature">
        <title>Giant virus diversity and host interactions through global metagenomics.</title>
        <authorList>
            <person name="Schulz F."/>
            <person name="Roux S."/>
            <person name="Paez-Espino D."/>
            <person name="Jungbluth S."/>
            <person name="Walsh D.A."/>
            <person name="Denef V.J."/>
            <person name="McMahon K.D."/>
            <person name="Konstantinidis K.T."/>
            <person name="Eloe-Fadrosh E.A."/>
            <person name="Kyrpides N.C."/>
            <person name="Woyke T."/>
        </authorList>
    </citation>
    <scope>NUCLEOTIDE SEQUENCE</scope>
    <source>
        <strain evidence="2">GVMAG-M-3300023174-176</strain>
    </source>
</reference>
<protein>
    <submittedName>
        <fullName evidence="2">Uncharacterized protein</fullName>
    </submittedName>
</protein>
<feature type="compositionally biased region" description="Basic residues" evidence="1">
    <location>
        <begin position="1"/>
        <end position="18"/>
    </location>
</feature>
<evidence type="ECO:0000256" key="1">
    <source>
        <dbReference type="SAM" id="MobiDB-lite"/>
    </source>
</evidence>
<dbReference type="AlphaFoldDB" id="A0A6C0DIJ2"/>
<feature type="region of interest" description="Disordered" evidence="1">
    <location>
        <begin position="1"/>
        <end position="81"/>
    </location>
</feature>
<accession>A0A6C0DIJ2</accession>
<sequence>MKGTKKRMMKGRRTRKMRGGNGTPVPPKTIKWGTAISPTKKINLRNYRNSPFGHPGKEFSTQDPRSYKNSKHNEGELHGSSLSKLFQTEEEKKAASAAVRASPFLVRSNSGTEIPVPRVPGQYSKSQLPLVRKIVDTKFKIKELWGKESVIPELIFNEDIIKNETVLKHINNAYSAKLNGDTETQKSKMEEAFKAALPPSSSS</sequence>